<dbReference type="InterPro" id="IPR036366">
    <property type="entry name" value="PGBDSf"/>
</dbReference>
<keyword evidence="4 7" id="KW-0133">Cell shape</keyword>
<proteinExistence type="inferred from homology"/>
<keyword evidence="6 7" id="KW-0961">Cell wall biogenesis/degradation</keyword>
<dbReference type="Gene3D" id="1.10.101.10">
    <property type="entry name" value="PGBD-like superfamily/PGBD"/>
    <property type="match status" value="1"/>
</dbReference>
<evidence type="ECO:0000256" key="3">
    <source>
        <dbReference type="ARBA" id="ARBA00022679"/>
    </source>
</evidence>
<gene>
    <name evidence="10" type="ORF">MED92_10574</name>
</gene>
<dbReference type="SUPFAM" id="SSF47090">
    <property type="entry name" value="PGBD-like"/>
    <property type="match status" value="1"/>
</dbReference>
<evidence type="ECO:0000256" key="4">
    <source>
        <dbReference type="ARBA" id="ARBA00022960"/>
    </source>
</evidence>
<dbReference type="SUPFAM" id="SSF141523">
    <property type="entry name" value="L,D-transpeptidase catalytic domain-like"/>
    <property type="match status" value="1"/>
</dbReference>
<evidence type="ECO:0000256" key="1">
    <source>
        <dbReference type="ARBA" id="ARBA00004752"/>
    </source>
</evidence>
<comment type="caution">
    <text evidence="10">The sequence shown here is derived from an EMBL/GenBank/DDBJ whole genome shotgun (WGS) entry which is preliminary data.</text>
</comment>
<evidence type="ECO:0000256" key="2">
    <source>
        <dbReference type="ARBA" id="ARBA00005992"/>
    </source>
</evidence>
<dbReference type="Proteomes" id="UP000002171">
    <property type="component" value="Unassembled WGS sequence"/>
</dbReference>
<dbReference type="Pfam" id="PF03734">
    <property type="entry name" value="YkuD"/>
    <property type="match status" value="1"/>
</dbReference>
<dbReference type="InterPro" id="IPR052905">
    <property type="entry name" value="LD-transpeptidase_YkuD-like"/>
</dbReference>
<dbReference type="InterPro" id="IPR002477">
    <property type="entry name" value="Peptidoglycan-bd-like"/>
</dbReference>
<evidence type="ECO:0000256" key="7">
    <source>
        <dbReference type="PROSITE-ProRule" id="PRU01373"/>
    </source>
</evidence>
<dbReference type="GO" id="GO:0071555">
    <property type="term" value="P:cell wall organization"/>
    <property type="evidence" value="ECO:0007669"/>
    <property type="project" value="UniProtKB-UniRule"/>
</dbReference>
<dbReference type="InterPro" id="IPR038063">
    <property type="entry name" value="Transpep_catalytic_dom"/>
</dbReference>
<dbReference type="PROSITE" id="PS52029">
    <property type="entry name" value="LD_TPASE"/>
    <property type="match status" value="1"/>
</dbReference>
<dbReference type="AlphaFoldDB" id="A0A7U8C6E4"/>
<dbReference type="InterPro" id="IPR005490">
    <property type="entry name" value="LD_TPept_cat_dom"/>
</dbReference>
<evidence type="ECO:0000256" key="8">
    <source>
        <dbReference type="SAM" id="SignalP"/>
    </source>
</evidence>
<name>A0A7U8C6E4_NEPCE</name>
<keyword evidence="3" id="KW-0808">Transferase</keyword>
<organism evidence="10 11">
    <name type="scientific">Neptuniibacter caesariensis</name>
    <dbReference type="NCBI Taxonomy" id="207954"/>
    <lineage>
        <taxon>Bacteria</taxon>
        <taxon>Pseudomonadati</taxon>
        <taxon>Pseudomonadota</taxon>
        <taxon>Gammaproteobacteria</taxon>
        <taxon>Oceanospirillales</taxon>
        <taxon>Oceanospirillaceae</taxon>
        <taxon>Neptuniibacter</taxon>
    </lineage>
</organism>
<keyword evidence="5 7" id="KW-0573">Peptidoglycan synthesis</keyword>
<reference evidence="10 11" key="1">
    <citation type="submission" date="2006-02" db="EMBL/GenBank/DDBJ databases">
        <authorList>
            <person name="Pinhassi J."/>
            <person name="Pedros-Alio C."/>
            <person name="Ferriera S."/>
            <person name="Johnson J."/>
            <person name="Kravitz S."/>
            <person name="Halpern A."/>
            <person name="Remington K."/>
            <person name="Beeson K."/>
            <person name="Tran B."/>
            <person name="Rogers Y.-H."/>
            <person name="Friedman R."/>
            <person name="Venter J.C."/>
        </authorList>
    </citation>
    <scope>NUCLEOTIDE SEQUENCE [LARGE SCALE GENOMIC DNA]</scope>
    <source>
        <strain evidence="10 11">MED92</strain>
    </source>
</reference>
<protein>
    <recommendedName>
        <fullName evidence="9">L,D-TPase catalytic domain-containing protein</fullName>
    </recommendedName>
</protein>
<keyword evidence="11" id="KW-1185">Reference proteome</keyword>
<sequence>MNRLVKTFALLLIASHTYAEAETYALLDSGIEQITESAGAMSLTETPEPQGIEKQILALEEHKIRLEQLSLANQWPSLLKTKLLRFGDESTVIPKLRTRLMLLGDLDELVHCELDDPLFGIDLHNALIKFQKRHGLKADGIYGPATRRELNVSPSSRALQITVNIDRLKSFNPVSDRYIQVNIPEYRLRLFEHGAEILSMKTIVGKKKRKTPVFNTTVNRLVINPSWHVPKSIAYKDIVPELESDPEYLKKMNLKLVTGWGNSKTILSQDQVDLDKLYKGENYQRFWEPPSNNGTLGSVKFLTTGPYSVYLHDTSAKRLFEKETRAFSSGCIRVEKPRSLANELMRMTHGWEKEKLDTYFNDTERKTINMPDTIDLHVTYWTAFIDENGLNFRRDLYKKDRWEIAQLKQTE</sequence>
<dbReference type="OrthoDB" id="9778545at2"/>
<dbReference type="UniPathway" id="UPA00219"/>
<dbReference type="GO" id="GO:0004180">
    <property type="term" value="F:carboxypeptidase activity"/>
    <property type="evidence" value="ECO:0007669"/>
    <property type="project" value="UniProtKB-ARBA"/>
</dbReference>
<feature type="active site" description="Proton donor/acceptor" evidence="7">
    <location>
        <position position="312"/>
    </location>
</feature>
<dbReference type="PANTHER" id="PTHR41533:SF2">
    <property type="entry name" value="BLR7131 PROTEIN"/>
    <property type="match status" value="1"/>
</dbReference>
<dbReference type="GO" id="GO:0016740">
    <property type="term" value="F:transferase activity"/>
    <property type="evidence" value="ECO:0007669"/>
    <property type="project" value="UniProtKB-KW"/>
</dbReference>
<feature type="signal peptide" evidence="8">
    <location>
        <begin position="1"/>
        <end position="21"/>
    </location>
</feature>
<dbReference type="Pfam" id="PF01471">
    <property type="entry name" value="PG_binding_1"/>
    <property type="match status" value="1"/>
</dbReference>
<evidence type="ECO:0000256" key="6">
    <source>
        <dbReference type="ARBA" id="ARBA00023316"/>
    </source>
</evidence>
<evidence type="ECO:0000313" key="11">
    <source>
        <dbReference type="Proteomes" id="UP000002171"/>
    </source>
</evidence>
<feature type="active site" description="Nucleophile" evidence="7">
    <location>
        <position position="331"/>
    </location>
</feature>
<comment type="pathway">
    <text evidence="1 7">Cell wall biogenesis; peptidoglycan biosynthesis.</text>
</comment>
<dbReference type="GO" id="GO:0009252">
    <property type="term" value="P:peptidoglycan biosynthetic process"/>
    <property type="evidence" value="ECO:0007669"/>
    <property type="project" value="UniProtKB-UniPathway"/>
</dbReference>
<feature type="chain" id="PRO_5031362314" description="L,D-TPase catalytic domain-containing protein" evidence="8">
    <location>
        <begin position="22"/>
        <end position="411"/>
    </location>
</feature>
<dbReference type="InterPro" id="IPR036365">
    <property type="entry name" value="PGBD-like_sf"/>
</dbReference>
<dbReference type="CDD" id="cd16913">
    <property type="entry name" value="YkuD_like"/>
    <property type="match status" value="1"/>
</dbReference>
<dbReference type="RefSeq" id="WP_007019781.1">
    <property type="nucleotide sequence ID" value="NZ_CH724125.1"/>
</dbReference>
<comment type="similarity">
    <text evidence="2">Belongs to the YkuD family.</text>
</comment>
<dbReference type="PANTHER" id="PTHR41533">
    <property type="entry name" value="L,D-TRANSPEPTIDASE HI_1667-RELATED"/>
    <property type="match status" value="1"/>
</dbReference>
<keyword evidence="8" id="KW-0732">Signal</keyword>
<dbReference type="Gene3D" id="2.40.440.10">
    <property type="entry name" value="L,D-transpeptidase catalytic domain-like"/>
    <property type="match status" value="1"/>
</dbReference>
<evidence type="ECO:0000256" key="5">
    <source>
        <dbReference type="ARBA" id="ARBA00022984"/>
    </source>
</evidence>
<evidence type="ECO:0000259" key="9">
    <source>
        <dbReference type="PROSITE" id="PS52029"/>
    </source>
</evidence>
<dbReference type="GO" id="GO:0008360">
    <property type="term" value="P:regulation of cell shape"/>
    <property type="evidence" value="ECO:0007669"/>
    <property type="project" value="UniProtKB-UniRule"/>
</dbReference>
<accession>A0A7U8C6E4</accession>
<feature type="domain" description="L,D-TPase catalytic" evidence="9">
    <location>
        <begin position="177"/>
        <end position="359"/>
    </location>
</feature>
<dbReference type="EMBL" id="AAOW01000004">
    <property type="protein sequence ID" value="EAR62144.1"/>
    <property type="molecule type" value="Genomic_DNA"/>
</dbReference>
<evidence type="ECO:0000313" key="10">
    <source>
        <dbReference type="EMBL" id="EAR62144.1"/>
    </source>
</evidence>